<gene>
    <name evidence="2" type="ORF">PGLA2088_LOCUS45809</name>
</gene>
<accession>A0A813LP14</accession>
<feature type="compositionally biased region" description="Basic and acidic residues" evidence="1">
    <location>
        <begin position="41"/>
        <end position="50"/>
    </location>
</feature>
<feature type="compositionally biased region" description="Acidic residues" evidence="1">
    <location>
        <begin position="83"/>
        <end position="103"/>
    </location>
</feature>
<feature type="region of interest" description="Disordered" evidence="1">
    <location>
        <begin position="41"/>
        <end position="110"/>
    </location>
</feature>
<evidence type="ECO:0000256" key="1">
    <source>
        <dbReference type="SAM" id="MobiDB-lite"/>
    </source>
</evidence>
<evidence type="ECO:0000313" key="2">
    <source>
        <dbReference type="EMBL" id="CAE8730682.1"/>
    </source>
</evidence>
<proteinExistence type="predicted"/>
<reference evidence="2" key="1">
    <citation type="submission" date="2021-02" db="EMBL/GenBank/DDBJ databases">
        <authorList>
            <person name="Dougan E. K."/>
            <person name="Rhodes N."/>
            <person name="Thang M."/>
            <person name="Chan C."/>
        </authorList>
    </citation>
    <scope>NUCLEOTIDE SEQUENCE</scope>
</reference>
<evidence type="ECO:0000313" key="3">
    <source>
        <dbReference type="Proteomes" id="UP000626109"/>
    </source>
</evidence>
<comment type="caution">
    <text evidence="2">The sequence shown here is derived from an EMBL/GenBank/DDBJ whole genome shotgun (WGS) entry which is preliminary data.</text>
</comment>
<dbReference type="AlphaFoldDB" id="A0A813LP14"/>
<dbReference type="EMBL" id="CAJNNW010035884">
    <property type="protein sequence ID" value="CAE8730682.1"/>
    <property type="molecule type" value="Genomic_DNA"/>
</dbReference>
<name>A0A813LP14_POLGL</name>
<organism evidence="2 3">
    <name type="scientific">Polarella glacialis</name>
    <name type="common">Dinoflagellate</name>
    <dbReference type="NCBI Taxonomy" id="89957"/>
    <lineage>
        <taxon>Eukaryota</taxon>
        <taxon>Sar</taxon>
        <taxon>Alveolata</taxon>
        <taxon>Dinophyceae</taxon>
        <taxon>Suessiales</taxon>
        <taxon>Suessiaceae</taxon>
        <taxon>Polarella</taxon>
    </lineage>
</organism>
<protein>
    <submittedName>
        <fullName evidence="2">Uncharacterized protein</fullName>
    </submittedName>
</protein>
<feature type="compositionally biased region" description="Low complexity" evidence="1">
    <location>
        <begin position="52"/>
        <end position="75"/>
    </location>
</feature>
<dbReference type="Proteomes" id="UP000626109">
    <property type="component" value="Unassembled WGS sequence"/>
</dbReference>
<sequence>MPPAFRNAFRKLEQSWDRSCCRMLHTSTCLTYKYEMTKHKAGSFEHDKSTRTRTTTTILPTTTTTKNTTTKTTTTANKKHNENDDDDDDNDDKDNDDKDDDDNLLLWGRP</sequence>